<evidence type="ECO:0000256" key="4">
    <source>
        <dbReference type="ARBA" id="ARBA00022989"/>
    </source>
</evidence>
<keyword evidence="2" id="KW-1003">Cell membrane</keyword>
<feature type="transmembrane region" description="Helical" evidence="6">
    <location>
        <begin position="35"/>
        <end position="59"/>
    </location>
</feature>
<dbReference type="PANTHER" id="PTHR42920:SF5">
    <property type="entry name" value="EAMA DOMAIN-CONTAINING PROTEIN"/>
    <property type="match status" value="1"/>
</dbReference>
<dbReference type="Proteomes" id="UP000008957">
    <property type="component" value="Chromosome"/>
</dbReference>
<feature type="transmembrane region" description="Helical" evidence="6">
    <location>
        <begin position="158"/>
        <end position="178"/>
    </location>
</feature>
<dbReference type="AlphaFoldDB" id="A0AB94IVT5"/>
<feature type="transmembrane region" description="Helical" evidence="6">
    <location>
        <begin position="129"/>
        <end position="146"/>
    </location>
</feature>
<reference evidence="9" key="1">
    <citation type="submission" date="2010-03" db="EMBL/GenBank/DDBJ databases">
        <title>The genome sequence of Synergistetes sp. SGP1.</title>
        <authorList>
            <consortium name="metaHIT consortium -- http://www.metahit.eu/"/>
            <person name="Pajon A."/>
            <person name="Turner K."/>
            <person name="Parkhill J."/>
            <person name="Wade W."/>
            <person name="Vartoukian S."/>
        </authorList>
    </citation>
    <scope>NUCLEOTIDE SEQUENCE [LARGE SCALE GENOMIC DNA]</scope>
    <source>
        <strain evidence="9">SGP1</strain>
    </source>
</reference>
<organism evidence="8 9">
    <name type="scientific">Fretibacterium fastidiosum</name>
    <dbReference type="NCBI Taxonomy" id="651822"/>
    <lineage>
        <taxon>Bacteria</taxon>
        <taxon>Thermotogati</taxon>
        <taxon>Synergistota</taxon>
        <taxon>Synergistia</taxon>
        <taxon>Synergistales</taxon>
        <taxon>Aminobacteriaceae</taxon>
        <taxon>Fretibacterium</taxon>
    </lineage>
</organism>
<keyword evidence="3 6" id="KW-0812">Transmembrane</keyword>
<reference evidence="8 9" key="2">
    <citation type="submission" date="2010-03" db="EMBL/GenBank/DDBJ databases">
        <authorList>
            <person name="Pajon A."/>
        </authorList>
    </citation>
    <scope>NUCLEOTIDE SEQUENCE [LARGE SCALE GENOMIC DNA]</scope>
    <source>
        <strain evidence="8 9">SGP1</strain>
    </source>
</reference>
<sequence length="304" mass="32583">MDSRALRGNLLLLVTSAIWGFGFIAQQFGSRALPPFSFNACRFALGSASLLPLIVIFGWHDPARRRARAASRRLSVQGGLLNGGVMFLGAWLQQAGIAETTAGQAAFLTGLYILFVPLLGLFMHHRVPLTTWCAGILALVGLYLLSVREDLSVSRGDVFEIAGAVFWALHILCIDAYVKRTDPLEFSFWQFAFCALFSVGTALSLEPGGFAHVGDALLPILYCGVVSVGIAYTLQVVAQKDVIPAHAALILSVETVFATLGGAVVLGENLGLRGYVGCVLMFSGMILAQWHGLRGGMRPADVRT</sequence>
<evidence type="ECO:0000313" key="9">
    <source>
        <dbReference type="Proteomes" id="UP000008957"/>
    </source>
</evidence>
<feature type="transmembrane region" description="Helical" evidence="6">
    <location>
        <begin position="104"/>
        <end position="122"/>
    </location>
</feature>
<dbReference type="RefSeq" id="WP_015555988.1">
    <property type="nucleotide sequence ID" value="NC_021038.1"/>
</dbReference>
<dbReference type="InterPro" id="IPR037185">
    <property type="entry name" value="EmrE-like"/>
</dbReference>
<dbReference type="InterPro" id="IPR000620">
    <property type="entry name" value="EamA_dom"/>
</dbReference>
<feature type="domain" description="EamA" evidence="7">
    <location>
        <begin position="156"/>
        <end position="287"/>
    </location>
</feature>
<feature type="domain" description="EamA" evidence="7">
    <location>
        <begin position="7"/>
        <end position="146"/>
    </location>
</feature>
<feature type="transmembrane region" description="Helical" evidence="6">
    <location>
        <begin position="217"/>
        <end position="238"/>
    </location>
</feature>
<keyword evidence="4 6" id="KW-1133">Transmembrane helix</keyword>
<feature type="transmembrane region" description="Helical" evidence="6">
    <location>
        <begin position="245"/>
        <end position="266"/>
    </location>
</feature>
<evidence type="ECO:0000313" key="8">
    <source>
        <dbReference type="EMBL" id="CBL27841.1"/>
    </source>
</evidence>
<dbReference type="EMBL" id="FP929056">
    <property type="protein sequence ID" value="CBL27841.1"/>
    <property type="molecule type" value="Genomic_DNA"/>
</dbReference>
<proteinExistence type="predicted"/>
<evidence type="ECO:0000256" key="5">
    <source>
        <dbReference type="ARBA" id="ARBA00023136"/>
    </source>
</evidence>
<accession>A0AB94IVT5</accession>
<dbReference type="Pfam" id="PF00892">
    <property type="entry name" value="EamA"/>
    <property type="match status" value="2"/>
</dbReference>
<evidence type="ECO:0000256" key="1">
    <source>
        <dbReference type="ARBA" id="ARBA00004651"/>
    </source>
</evidence>
<protein>
    <submittedName>
        <fullName evidence="8">Permeases of the drug/metabolite transporter (DMT) superfamily</fullName>
    </submittedName>
</protein>
<feature type="transmembrane region" description="Helical" evidence="6">
    <location>
        <begin position="272"/>
        <end position="293"/>
    </location>
</feature>
<dbReference type="GO" id="GO:0005886">
    <property type="term" value="C:plasma membrane"/>
    <property type="evidence" value="ECO:0007669"/>
    <property type="project" value="UniProtKB-SubCell"/>
</dbReference>
<dbReference type="PANTHER" id="PTHR42920">
    <property type="entry name" value="OS03G0707200 PROTEIN-RELATED"/>
    <property type="match status" value="1"/>
</dbReference>
<evidence type="ECO:0000256" key="6">
    <source>
        <dbReference type="SAM" id="Phobius"/>
    </source>
</evidence>
<comment type="subcellular location">
    <subcellularLocation>
        <location evidence="1">Cell membrane</location>
        <topology evidence="1">Multi-pass membrane protein</topology>
    </subcellularLocation>
</comment>
<evidence type="ECO:0000256" key="3">
    <source>
        <dbReference type="ARBA" id="ARBA00022692"/>
    </source>
</evidence>
<dbReference type="SUPFAM" id="SSF103481">
    <property type="entry name" value="Multidrug resistance efflux transporter EmrE"/>
    <property type="match status" value="2"/>
</dbReference>
<evidence type="ECO:0000256" key="2">
    <source>
        <dbReference type="ARBA" id="ARBA00022475"/>
    </source>
</evidence>
<dbReference type="KEGG" id="sbr:SY1_03650"/>
<gene>
    <name evidence="8" type="ORF">SY1_03650</name>
</gene>
<name>A0AB94IVT5_9BACT</name>
<keyword evidence="5 6" id="KW-0472">Membrane</keyword>
<keyword evidence="9" id="KW-1185">Reference proteome</keyword>
<dbReference type="InterPro" id="IPR051258">
    <property type="entry name" value="Diverse_Substrate_Transporter"/>
</dbReference>
<evidence type="ECO:0000259" key="7">
    <source>
        <dbReference type="Pfam" id="PF00892"/>
    </source>
</evidence>
<feature type="transmembrane region" description="Helical" evidence="6">
    <location>
        <begin position="80"/>
        <end position="98"/>
    </location>
</feature>
<feature type="transmembrane region" description="Helical" evidence="6">
    <location>
        <begin position="187"/>
        <end position="205"/>
    </location>
</feature>